<organism evidence="3 4">
    <name type="scientific">Hydrogenophaga palleronii</name>
    <dbReference type="NCBI Taxonomy" id="65655"/>
    <lineage>
        <taxon>Bacteria</taxon>
        <taxon>Pseudomonadati</taxon>
        <taxon>Pseudomonadota</taxon>
        <taxon>Betaproteobacteria</taxon>
        <taxon>Burkholderiales</taxon>
        <taxon>Comamonadaceae</taxon>
        <taxon>Hydrogenophaga</taxon>
    </lineage>
</organism>
<dbReference type="InterPro" id="IPR017927">
    <property type="entry name" value="FAD-bd_FR_type"/>
</dbReference>
<dbReference type="InterPro" id="IPR039374">
    <property type="entry name" value="SIP_fam"/>
</dbReference>
<dbReference type="Gene3D" id="3.40.50.80">
    <property type="entry name" value="Nucleotide-binding domain of ferredoxin-NADP reductase (FNR) module"/>
    <property type="match status" value="1"/>
</dbReference>
<dbReference type="Proteomes" id="UP001265700">
    <property type="component" value="Unassembled WGS sequence"/>
</dbReference>
<dbReference type="PANTHER" id="PTHR30157">
    <property type="entry name" value="FERRIC REDUCTASE, NADPH-DEPENDENT"/>
    <property type="match status" value="1"/>
</dbReference>
<dbReference type="PROSITE" id="PS51384">
    <property type="entry name" value="FAD_FR"/>
    <property type="match status" value="1"/>
</dbReference>
<dbReference type="SUPFAM" id="SSF63380">
    <property type="entry name" value="Riboflavin synthase domain-like"/>
    <property type="match status" value="1"/>
</dbReference>
<dbReference type="Pfam" id="PF08021">
    <property type="entry name" value="FAD_binding_9"/>
    <property type="match status" value="1"/>
</dbReference>
<evidence type="ECO:0000313" key="3">
    <source>
        <dbReference type="EMBL" id="MDR7149087.1"/>
    </source>
</evidence>
<dbReference type="InterPro" id="IPR007037">
    <property type="entry name" value="SIP_rossman_dom"/>
</dbReference>
<proteinExistence type="inferred from homology"/>
<protein>
    <submittedName>
        <fullName evidence="3">NADPH-dependent ferric siderophore reductase</fullName>
    </submittedName>
</protein>
<dbReference type="InterPro" id="IPR013113">
    <property type="entry name" value="SIP_FAD-bd"/>
</dbReference>
<name>A0ABU1WJE9_9BURK</name>
<keyword evidence="4" id="KW-1185">Reference proteome</keyword>
<evidence type="ECO:0000256" key="1">
    <source>
        <dbReference type="ARBA" id="ARBA00035644"/>
    </source>
</evidence>
<comment type="caution">
    <text evidence="3">The sequence shown here is derived from an EMBL/GenBank/DDBJ whole genome shotgun (WGS) entry which is preliminary data.</text>
</comment>
<evidence type="ECO:0000313" key="4">
    <source>
        <dbReference type="Proteomes" id="UP001265700"/>
    </source>
</evidence>
<dbReference type="PANTHER" id="PTHR30157:SF0">
    <property type="entry name" value="NADPH-DEPENDENT FERRIC-CHELATE REDUCTASE"/>
    <property type="match status" value="1"/>
</dbReference>
<dbReference type="InterPro" id="IPR017938">
    <property type="entry name" value="Riboflavin_synthase-like_b-brl"/>
</dbReference>
<evidence type="ECO:0000259" key="2">
    <source>
        <dbReference type="PROSITE" id="PS51384"/>
    </source>
</evidence>
<gene>
    <name evidence="3" type="ORF">J2W49_001036</name>
</gene>
<accession>A0ABU1WJE9</accession>
<dbReference type="CDD" id="cd06193">
    <property type="entry name" value="siderophore_interacting"/>
    <property type="match status" value="1"/>
</dbReference>
<dbReference type="InterPro" id="IPR039261">
    <property type="entry name" value="FNR_nucleotide-bd"/>
</dbReference>
<dbReference type="EMBL" id="JAVDWU010000002">
    <property type="protein sequence ID" value="MDR7149087.1"/>
    <property type="molecule type" value="Genomic_DNA"/>
</dbReference>
<reference evidence="3 4" key="1">
    <citation type="submission" date="2023-07" db="EMBL/GenBank/DDBJ databases">
        <title>Sorghum-associated microbial communities from plants grown in Nebraska, USA.</title>
        <authorList>
            <person name="Schachtman D."/>
        </authorList>
    </citation>
    <scope>NUCLEOTIDE SEQUENCE [LARGE SCALE GENOMIC DNA]</scope>
    <source>
        <strain evidence="3 4">4249</strain>
    </source>
</reference>
<sequence>MSLSTKQVLCSSDWSRTAQPMTDSISDSPYNVERMRHPLKVRRLRVQEVFRPSPHLVRVRLRGDDLHDFISASFDDHLKLMLPHHPEAPLVLPESGAEGLSYPPDAQRPIMRDYTPRWFDPAAGLLDLEFALHGTGAAATWAMQARPGQEVGVGGPRGSFVVPTGFDWHLLVGDETALPAMARRLEELPPGAQAFVIAETADPADRRVLESRAGVTVQWLTEGADGGLAAAVAAWRRPTGEGYAWAAGEAAEMAATRRVLVEQHGVVKERMRVAAYWKRGASAHHENL</sequence>
<feature type="domain" description="FAD-binding FR-type" evidence="2">
    <location>
        <begin position="36"/>
        <end position="163"/>
    </location>
</feature>
<comment type="similarity">
    <text evidence="1">Belongs to the SIP oxidoreductase family.</text>
</comment>
<dbReference type="Pfam" id="PF04954">
    <property type="entry name" value="SIP"/>
    <property type="match status" value="1"/>
</dbReference>
<dbReference type="Gene3D" id="2.40.30.10">
    <property type="entry name" value="Translation factors"/>
    <property type="match status" value="1"/>
</dbReference>